<sequence>MEKQFKALVTSVKKSKQVKFVEHSIYDKDAMLIITDRKSVKVGKIAKDTIKDFDLTIEVVNDDITRVIFNERKSADAFNDVSEAVIE</sequence>
<reference evidence="1 2" key="1">
    <citation type="journal article" date="2019" name="Arch. Virol.">
        <title>A novel jumbo Tenacibaculum maritimum lytic phage with head-fiber-like appendages.</title>
        <authorList>
            <person name="Kawato Y."/>
            <person name="Istiqomah I."/>
            <person name="Gaafar A.Y."/>
            <person name="Hanaoka M."/>
            <person name="Ishimaru K."/>
            <person name="Yasuike M."/>
            <person name="Nishiki I."/>
            <person name="Nakamura Y."/>
            <person name="Fujiwara A."/>
            <person name="Nakai T."/>
        </authorList>
    </citation>
    <scope>NUCLEOTIDE SEQUENCE [LARGE SCALE GENOMIC DNA]</scope>
    <source>
        <strain evidence="1 2">PTm5</strain>
    </source>
</reference>
<protein>
    <submittedName>
        <fullName evidence="1">Uncharacterized protein</fullName>
    </submittedName>
</protein>
<accession>A0A5S9BZG0</accession>
<proteinExistence type="predicted"/>
<dbReference type="EMBL" id="AP019525">
    <property type="protein sequence ID" value="BBI90889.1"/>
    <property type="molecule type" value="Genomic_DNA"/>
</dbReference>
<organism evidence="1 2">
    <name type="scientific">Tenacibaculum phage PTm5</name>
    <dbReference type="NCBI Taxonomy" id="2547426"/>
    <lineage>
        <taxon>Viruses</taxon>
        <taxon>Duplodnaviria</taxon>
        <taxon>Heunggongvirae</taxon>
        <taxon>Uroviricota</taxon>
        <taxon>Caudoviricetes</taxon>
        <taxon>Shirahamavirus</taxon>
        <taxon>Shirahamavirus PTm1</taxon>
    </lineage>
</organism>
<dbReference type="Proteomes" id="UP000424080">
    <property type="component" value="Segment"/>
</dbReference>
<evidence type="ECO:0000313" key="2">
    <source>
        <dbReference type="Proteomes" id="UP000424080"/>
    </source>
</evidence>
<evidence type="ECO:0000313" key="1">
    <source>
        <dbReference type="EMBL" id="BBI90889.1"/>
    </source>
</evidence>
<name>A0A5S9BZG0_9CAUD</name>